<feature type="domain" description="PCI" evidence="8">
    <location>
        <begin position="69"/>
        <end position="231"/>
    </location>
</feature>
<dbReference type="InterPro" id="IPR045135">
    <property type="entry name" value="Rpn7_N"/>
</dbReference>
<gene>
    <name evidence="9" type="ORF">HJG59_005937</name>
</gene>
<reference evidence="9 10" key="1">
    <citation type="journal article" date="2020" name="Nature">
        <title>Six reference-quality genomes reveal evolution of bat adaptations.</title>
        <authorList>
            <person name="Jebb D."/>
            <person name="Huang Z."/>
            <person name="Pippel M."/>
            <person name="Hughes G.M."/>
            <person name="Lavrichenko K."/>
            <person name="Devanna P."/>
            <person name="Winkler S."/>
            <person name="Jermiin L.S."/>
            <person name="Skirmuntt E.C."/>
            <person name="Katzourakis A."/>
            <person name="Burkitt-Gray L."/>
            <person name="Ray D.A."/>
            <person name="Sullivan K.A.M."/>
            <person name="Roscito J.G."/>
            <person name="Kirilenko B.M."/>
            <person name="Davalos L.M."/>
            <person name="Corthals A.P."/>
            <person name="Power M.L."/>
            <person name="Jones G."/>
            <person name="Ransome R.D."/>
            <person name="Dechmann D.K.N."/>
            <person name="Locatelli A.G."/>
            <person name="Puechmaille S.J."/>
            <person name="Fedrigo O."/>
            <person name="Jarvis E.D."/>
            <person name="Hiller M."/>
            <person name="Vernes S.C."/>
            <person name="Myers E.W."/>
            <person name="Teeling E.C."/>
        </authorList>
    </citation>
    <scope>NUCLEOTIDE SEQUENCE [LARGE SCALE GENOMIC DNA]</scope>
    <source>
        <strain evidence="9">MMolMol1</strain>
        <tissue evidence="9">Muscle</tissue>
    </source>
</reference>
<dbReference type="Gene3D" id="1.25.40.570">
    <property type="match status" value="1"/>
</dbReference>
<keyword evidence="10" id="KW-1185">Reference proteome</keyword>
<comment type="subcellular location">
    <subcellularLocation>
        <location evidence="2">Cytoplasm</location>
    </subcellularLocation>
    <subcellularLocation>
        <location evidence="1">Nucleus</location>
    </subcellularLocation>
</comment>
<dbReference type="InterPro" id="IPR048624">
    <property type="entry name" value="CSN1_C"/>
</dbReference>
<name>A0A7J8CY25_MOLMO</name>
<evidence type="ECO:0000256" key="3">
    <source>
        <dbReference type="ARBA" id="ARBA00008793"/>
    </source>
</evidence>
<dbReference type="InterPro" id="IPR019585">
    <property type="entry name" value="Rpn7/CSN1"/>
</dbReference>
<comment type="caution">
    <text evidence="9">The sequence shown here is derived from an EMBL/GenBank/DDBJ whole genome shotgun (WGS) entry which is preliminary data.</text>
</comment>
<dbReference type="PANTHER" id="PTHR14145:SF2">
    <property type="entry name" value="COP9 SIGNALOSOME COMPLEX SUBUNIT 1"/>
    <property type="match status" value="1"/>
</dbReference>
<evidence type="ECO:0000256" key="2">
    <source>
        <dbReference type="ARBA" id="ARBA00004496"/>
    </source>
</evidence>
<dbReference type="AlphaFoldDB" id="A0A7J8CY25"/>
<dbReference type="SMART" id="SM00088">
    <property type="entry name" value="PINT"/>
    <property type="match status" value="1"/>
</dbReference>
<dbReference type="SUPFAM" id="SSF46785">
    <property type="entry name" value="Winged helix' DNA-binding domain"/>
    <property type="match status" value="1"/>
</dbReference>
<evidence type="ECO:0000256" key="7">
    <source>
        <dbReference type="SAM" id="MobiDB-lite"/>
    </source>
</evidence>
<keyword evidence="6" id="KW-0539">Nucleus</keyword>
<comment type="similarity">
    <text evidence="3">Belongs to the CSN1 family.</text>
</comment>
<keyword evidence="5" id="KW-0736">Signalosome</keyword>
<dbReference type="Pfam" id="PF21151">
    <property type="entry name" value="CSN1_C"/>
    <property type="match status" value="1"/>
</dbReference>
<dbReference type="InterPro" id="IPR000717">
    <property type="entry name" value="PCI_dom"/>
</dbReference>
<protein>
    <submittedName>
        <fullName evidence="9">G protein pathway suppressor 1</fullName>
    </submittedName>
</protein>
<dbReference type="EMBL" id="JACASF010000019">
    <property type="protein sequence ID" value="KAF6415807.1"/>
    <property type="molecule type" value="Genomic_DNA"/>
</dbReference>
<sequence length="314" mass="35236">MCLNVIKVSVYLQNWSHVLSYVSKAESTPEIAEQRGERDSQTQAILTKLKCAAGLAELAARKYKQAAKCFLLASFDHCDFPELLSPSNVAVYGGLCALATFDRQELQRNVISSSSFKLFLELEPQVRDIIFKFYESKYASCLKMLDEMKDNLLLDMYLAPHVRTLYTQIRNRALIQYFSPYVSADMRRMATAFNTTVAALEDELTQLILEGLINARIDSHSKVAGWGRGGCVGVPGPPLTPPPQQILYARDVDQRSTTFEKSLLMGKEFQRRAKAMILRAAVLRNQIHVKSPPREGSQGELTPANSQSRMSTNM</sequence>
<evidence type="ECO:0000256" key="6">
    <source>
        <dbReference type="ARBA" id="ARBA00023242"/>
    </source>
</evidence>
<evidence type="ECO:0000259" key="8">
    <source>
        <dbReference type="PROSITE" id="PS50250"/>
    </source>
</evidence>
<dbReference type="PROSITE" id="PS50250">
    <property type="entry name" value="PCI"/>
    <property type="match status" value="1"/>
</dbReference>
<dbReference type="InterPro" id="IPR036390">
    <property type="entry name" value="WH_DNA-bd_sf"/>
</dbReference>
<evidence type="ECO:0000313" key="9">
    <source>
        <dbReference type="EMBL" id="KAF6415807.1"/>
    </source>
</evidence>
<keyword evidence="4" id="KW-0963">Cytoplasm</keyword>
<evidence type="ECO:0000256" key="1">
    <source>
        <dbReference type="ARBA" id="ARBA00004123"/>
    </source>
</evidence>
<accession>A0A7J8CY25</accession>
<feature type="compositionally biased region" description="Polar residues" evidence="7">
    <location>
        <begin position="299"/>
        <end position="314"/>
    </location>
</feature>
<dbReference type="PANTHER" id="PTHR14145">
    <property type="entry name" value="26S PROTESOME SUBUNIT 6"/>
    <property type="match status" value="1"/>
</dbReference>
<feature type="region of interest" description="Disordered" evidence="7">
    <location>
        <begin position="288"/>
        <end position="314"/>
    </location>
</feature>
<dbReference type="Pfam" id="PF01399">
    <property type="entry name" value="PCI"/>
    <property type="match status" value="1"/>
</dbReference>
<organism evidence="9 10">
    <name type="scientific">Molossus molossus</name>
    <name type="common">Pallas' mastiff bat</name>
    <name type="synonym">Vespertilio molossus</name>
    <dbReference type="NCBI Taxonomy" id="27622"/>
    <lineage>
        <taxon>Eukaryota</taxon>
        <taxon>Metazoa</taxon>
        <taxon>Chordata</taxon>
        <taxon>Craniata</taxon>
        <taxon>Vertebrata</taxon>
        <taxon>Euteleostomi</taxon>
        <taxon>Mammalia</taxon>
        <taxon>Eutheria</taxon>
        <taxon>Laurasiatheria</taxon>
        <taxon>Chiroptera</taxon>
        <taxon>Yangochiroptera</taxon>
        <taxon>Molossidae</taxon>
        <taxon>Molossus</taxon>
    </lineage>
</organism>
<evidence type="ECO:0000256" key="4">
    <source>
        <dbReference type="ARBA" id="ARBA00022490"/>
    </source>
</evidence>
<evidence type="ECO:0000256" key="5">
    <source>
        <dbReference type="ARBA" id="ARBA00022790"/>
    </source>
</evidence>
<dbReference type="GO" id="GO:0005737">
    <property type="term" value="C:cytoplasm"/>
    <property type="evidence" value="ECO:0007669"/>
    <property type="project" value="UniProtKB-SubCell"/>
</dbReference>
<dbReference type="Pfam" id="PF10602">
    <property type="entry name" value="RPN7"/>
    <property type="match status" value="1"/>
</dbReference>
<dbReference type="GO" id="GO:0008180">
    <property type="term" value="C:COP9 signalosome"/>
    <property type="evidence" value="ECO:0007669"/>
    <property type="project" value="UniProtKB-KW"/>
</dbReference>
<proteinExistence type="inferred from homology"/>
<evidence type="ECO:0000313" key="10">
    <source>
        <dbReference type="Proteomes" id="UP000550707"/>
    </source>
</evidence>
<dbReference type="Proteomes" id="UP000550707">
    <property type="component" value="Unassembled WGS sequence"/>
</dbReference>